<evidence type="ECO:0000313" key="2">
    <source>
        <dbReference type="Proteomes" id="UP001564657"/>
    </source>
</evidence>
<organism evidence="1 2">
    <name type="scientific">Clostridium moutaii</name>
    <dbReference type="NCBI Taxonomy" id="3240932"/>
    <lineage>
        <taxon>Bacteria</taxon>
        <taxon>Bacillati</taxon>
        <taxon>Bacillota</taxon>
        <taxon>Clostridia</taxon>
        <taxon>Eubacteriales</taxon>
        <taxon>Clostridiaceae</taxon>
        <taxon>Clostridium</taxon>
    </lineage>
</organism>
<sequence length="218" mass="25732">MQLKDVKTLRQVAEETGIFIKTLQKRLDSKSYNLIEGKDFARLGDRQSTILSPIGVRKITEGVGCTYTDIKKYDLEAEDNLVLSWTEERLGDAQKYIVVGEMEKVEPQYYFSEKYEGYVDLSLDPSMAFVFIKGLDDAKDILTNYWLLSKKPIRKFFELITKHETWFLPWSFKEYMEHTYLIEELDCLPKENYYIQYKKTHSAEENKLMAQLLIIEKD</sequence>
<keyword evidence="2" id="KW-1185">Reference proteome</keyword>
<dbReference type="EMBL" id="JBGEWD010000021">
    <property type="protein sequence ID" value="MEY8001591.1"/>
    <property type="molecule type" value="Genomic_DNA"/>
</dbReference>
<protein>
    <submittedName>
        <fullName evidence="1">Uncharacterized protein</fullName>
    </submittedName>
</protein>
<dbReference type="Proteomes" id="UP001564657">
    <property type="component" value="Unassembled WGS sequence"/>
</dbReference>
<name>A0ABV4BV25_9CLOT</name>
<dbReference type="RefSeq" id="WP_369705484.1">
    <property type="nucleotide sequence ID" value="NZ_JBGEWD010000021.1"/>
</dbReference>
<accession>A0ABV4BV25</accession>
<gene>
    <name evidence="1" type="ORF">AB8U03_15585</name>
</gene>
<proteinExistence type="predicted"/>
<comment type="caution">
    <text evidence="1">The sequence shown here is derived from an EMBL/GenBank/DDBJ whole genome shotgun (WGS) entry which is preliminary data.</text>
</comment>
<reference evidence="1 2" key="1">
    <citation type="submission" date="2024-08" db="EMBL/GenBank/DDBJ databases">
        <title>Clostridium lapicellarii sp. nov., and Clostridium renhuaiense sp. nov., two species isolated from the mud in a fermentation cellar used for producing sauce-flavour Chinese liquors.</title>
        <authorList>
            <person name="Yang F."/>
            <person name="Wang H."/>
            <person name="Chen L.Q."/>
            <person name="Zhou N."/>
            <person name="Lu J.J."/>
            <person name="Pu X.X."/>
            <person name="Wan B."/>
            <person name="Wang L."/>
            <person name="Liu S.J."/>
        </authorList>
    </citation>
    <scope>NUCLEOTIDE SEQUENCE [LARGE SCALE GENOMIC DNA]</scope>
    <source>
        <strain evidence="1 2">MT-5</strain>
    </source>
</reference>
<evidence type="ECO:0000313" key="1">
    <source>
        <dbReference type="EMBL" id="MEY8001591.1"/>
    </source>
</evidence>